<feature type="domain" description="Enoyl reductase (ER)" evidence="8">
    <location>
        <begin position="10"/>
        <end position="359"/>
    </location>
</feature>
<dbReference type="Pfam" id="PF00107">
    <property type="entry name" value="ADH_zinc_N"/>
    <property type="match status" value="1"/>
</dbReference>
<dbReference type="Gene3D" id="3.40.50.720">
    <property type="entry name" value="NAD(P)-binding Rossmann-like Domain"/>
    <property type="match status" value="1"/>
</dbReference>
<keyword evidence="6" id="KW-0520">NAD</keyword>
<dbReference type="SUPFAM" id="SSF51735">
    <property type="entry name" value="NAD(P)-binding Rossmann-fold domains"/>
    <property type="match status" value="1"/>
</dbReference>
<evidence type="ECO:0000256" key="1">
    <source>
        <dbReference type="ARBA" id="ARBA00001947"/>
    </source>
</evidence>
<dbReference type="GO" id="GO:0051903">
    <property type="term" value="F:S-(hydroxymethyl)glutathione dehydrogenase [NAD(P)+] activity"/>
    <property type="evidence" value="ECO:0007669"/>
    <property type="project" value="TreeGrafter"/>
</dbReference>
<dbReference type="Gene3D" id="3.90.180.10">
    <property type="entry name" value="Medium-chain alcohol dehydrogenases, catalytic domain"/>
    <property type="match status" value="1"/>
</dbReference>
<dbReference type="GO" id="GO:0008270">
    <property type="term" value="F:zinc ion binding"/>
    <property type="evidence" value="ECO:0007669"/>
    <property type="project" value="InterPro"/>
</dbReference>
<keyword evidence="4 7" id="KW-0862">Zinc</keyword>
<comment type="similarity">
    <text evidence="2 7">Belongs to the zinc-containing alcohol dehydrogenase family.</text>
</comment>
<dbReference type="Pfam" id="PF08240">
    <property type="entry name" value="ADH_N"/>
    <property type="match status" value="1"/>
</dbReference>
<evidence type="ECO:0000256" key="6">
    <source>
        <dbReference type="ARBA" id="ARBA00023027"/>
    </source>
</evidence>
<protein>
    <submittedName>
        <fullName evidence="9">Zn-dependent alcohol dehydrogenase</fullName>
    </submittedName>
</protein>
<organism evidence="9 10">
    <name type="scientific">Leekyejoonella antrihumi</name>
    <dbReference type="NCBI Taxonomy" id="1660198"/>
    <lineage>
        <taxon>Bacteria</taxon>
        <taxon>Bacillati</taxon>
        <taxon>Actinomycetota</taxon>
        <taxon>Actinomycetes</taxon>
        <taxon>Micrococcales</taxon>
        <taxon>Dermacoccaceae</taxon>
        <taxon>Leekyejoonella</taxon>
    </lineage>
</organism>
<reference evidence="9 10" key="1">
    <citation type="submission" date="2019-05" db="EMBL/GenBank/DDBJ databases">
        <authorList>
            <person name="Lee S.D."/>
        </authorList>
    </citation>
    <scope>NUCLEOTIDE SEQUENCE [LARGE SCALE GENOMIC DNA]</scope>
    <source>
        <strain evidence="9 10">C5-26</strain>
    </source>
</reference>
<comment type="caution">
    <text evidence="9">The sequence shown here is derived from an EMBL/GenBank/DDBJ whole genome shotgun (WGS) entry which is preliminary data.</text>
</comment>
<dbReference type="PROSITE" id="PS00059">
    <property type="entry name" value="ADH_ZINC"/>
    <property type="match status" value="1"/>
</dbReference>
<keyword evidence="10" id="KW-1185">Reference proteome</keyword>
<accession>A0A563DRI9</accession>
<evidence type="ECO:0000256" key="4">
    <source>
        <dbReference type="ARBA" id="ARBA00022833"/>
    </source>
</evidence>
<dbReference type="InterPro" id="IPR013149">
    <property type="entry name" value="ADH-like_C"/>
</dbReference>
<keyword evidence="5" id="KW-0560">Oxidoreductase</keyword>
<evidence type="ECO:0000313" key="10">
    <source>
        <dbReference type="Proteomes" id="UP000320244"/>
    </source>
</evidence>
<dbReference type="InterPro" id="IPR020843">
    <property type="entry name" value="ER"/>
</dbReference>
<dbReference type="InterPro" id="IPR036291">
    <property type="entry name" value="NAD(P)-bd_dom_sf"/>
</dbReference>
<dbReference type="CDD" id="cd08279">
    <property type="entry name" value="Zn_ADH_class_III"/>
    <property type="match status" value="1"/>
</dbReference>
<reference evidence="9 10" key="2">
    <citation type="submission" date="2019-08" db="EMBL/GenBank/DDBJ databases">
        <title>Jejuicoccus antrihumi gen. nov., sp. nov., a new member of the family Dermacoccaceae isolated from a cave.</title>
        <authorList>
            <person name="Schumann P."/>
            <person name="Kim I.S."/>
        </authorList>
    </citation>
    <scope>NUCLEOTIDE SEQUENCE [LARGE SCALE GENOMIC DNA]</scope>
    <source>
        <strain evidence="9 10">C5-26</strain>
    </source>
</reference>
<dbReference type="EMBL" id="VCQV01000067">
    <property type="protein sequence ID" value="TWP32573.1"/>
    <property type="molecule type" value="Genomic_DNA"/>
</dbReference>
<dbReference type="PANTHER" id="PTHR43880:SF12">
    <property type="entry name" value="ALCOHOL DEHYDROGENASE CLASS-3"/>
    <property type="match status" value="1"/>
</dbReference>
<dbReference type="FunFam" id="3.40.50.720:FF:000003">
    <property type="entry name" value="S-(hydroxymethyl)glutathione dehydrogenase"/>
    <property type="match status" value="1"/>
</dbReference>
<dbReference type="AlphaFoldDB" id="A0A563DRI9"/>
<evidence type="ECO:0000256" key="7">
    <source>
        <dbReference type="RuleBase" id="RU361277"/>
    </source>
</evidence>
<evidence type="ECO:0000259" key="8">
    <source>
        <dbReference type="SMART" id="SM00829"/>
    </source>
</evidence>
<dbReference type="GO" id="GO:0046294">
    <property type="term" value="P:formaldehyde catabolic process"/>
    <property type="evidence" value="ECO:0007669"/>
    <property type="project" value="TreeGrafter"/>
</dbReference>
<gene>
    <name evidence="9" type="ORF">FGL98_23900</name>
</gene>
<sequence length="363" mass="37925">MKAAVLRERGALAIEEVAVGSPEPDEVVVQVAASGLCHTDLHFLDGHLATPMPTVLGHETAGVVLEVGAAVHDLRPGDHVIGCLSAFCGHCEYCLSGQLSICEGAGQLARQGLDPRLSDATSTPINQFMHLSAFAEQIVVHRNALAKVSSQLPLDQAAVIGCALITGFGAVTRTAQTRPGESVAVIGCGAVGLSIIQCARLAGALDVIAIDVNPARLAVASTLGATATIDAGITSNTIDAVHELTSGRGVHTAFEAVGKPDLVRSALLMTRKGGLTVMVGLMSPQEVLTLPFQPFVAERRLMGCDMGSNRFPIDMPRIVSLCLQGRLNLGDMLTKRIALNQINEGFEAMRSGVGIRTVVDFTL</sequence>
<evidence type="ECO:0000256" key="2">
    <source>
        <dbReference type="ARBA" id="ARBA00008072"/>
    </source>
</evidence>
<evidence type="ECO:0000256" key="5">
    <source>
        <dbReference type="ARBA" id="ARBA00023002"/>
    </source>
</evidence>
<evidence type="ECO:0000256" key="3">
    <source>
        <dbReference type="ARBA" id="ARBA00022723"/>
    </source>
</evidence>
<dbReference type="SMART" id="SM00829">
    <property type="entry name" value="PKS_ER"/>
    <property type="match status" value="1"/>
</dbReference>
<dbReference type="InterPro" id="IPR002328">
    <property type="entry name" value="ADH_Zn_CS"/>
</dbReference>
<dbReference type="RefSeq" id="WP_146321233.1">
    <property type="nucleotide sequence ID" value="NZ_VCQV01000067.1"/>
</dbReference>
<evidence type="ECO:0000313" key="9">
    <source>
        <dbReference type="EMBL" id="TWP32573.1"/>
    </source>
</evidence>
<name>A0A563DRI9_9MICO</name>
<dbReference type="InterPro" id="IPR011032">
    <property type="entry name" value="GroES-like_sf"/>
</dbReference>
<keyword evidence="3 7" id="KW-0479">Metal-binding</keyword>
<dbReference type="PANTHER" id="PTHR43880">
    <property type="entry name" value="ALCOHOL DEHYDROGENASE"/>
    <property type="match status" value="1"/>
</dbReference>
<proteinExistence type="inferred from homology"/>
<dbReference type="OrthoDB" id="334894at2"/>
<dbReference type="GO" id="GO:0005829">
    <property type="term" value="C:cytosol"/>
    <property type="evidence" value="ECO:0007669"/>
    <property type="project" value="TreeGrafter"/>
</dbReference>
<dbReference type="SUPFAM" id="SSF50129">
    <property type="entry name" value="GroES-like"/>
    <property type="match status" value="2"/>
</dbReference>
<dbReference type="InterPro" id="IPR013154">
    <property type="entry name" value="ADH-like_N"/>
</dbReference>
<comment type="cofactor">
    <cofactor evidence="1 7">
        <name>Zn(2+)</name>
        <dbReference type="ChEBI" id="CHEBI:29105"/>
    </cofactor>
</comment>
<dbReference type="Proteomes" id="UP000320244">
    <property type="component" value="Unassembled WGS sequence"/>
</dbReference>